<feature type="transmembrane region" description="Helical" evidence="1">
    <location>
        <begin position="118"/>
        <end position="140"/>
    </location>
</feature>
<feature type="transmembrane region" description="Helical" evidence="1">
    <location>
        <begin position="33"/>
        <end position="51"/>
    </location>
</feature>
<gene>
    <name evidence="2" type="ORF">ACFSR3_05665</name>
</gene>
<keyword evidence="3" id="KW-1185">Reference proteome</keyword>
<feature type="transmembrane region" description="Helical" evidence="1">
    <location>
        <begin position="63"/>
        <end position="88"/>
    </location>
</feature>
<keyword evidence="1" id="KW-1133">Transmembrane helix</keyword>
<keyword evidence="1" id="KW-0812">Transmembrane</keyword>
<accession>A0ABW5NR49</accession>
<reference evidence="3" key="1">
    <citation type="journal article" date="2019" name="Int. J. Syst. Evol. Microbiol.">
        <title>The Global Catalogue of Microorganisms (GCM) 10K type strain sequencing project: providing services to taxonomists for standard genome sequencing and annotation.</title>
        <authorList>
            <consortium name="The Broad Institute Genomics Platform"/>
            <consortium name="The Broad Institute Genome Sequencing Center for Infectious Disease"/>
            <person name="Wu L."/>
            <person name="Ma J."/>
        </authorList>
    </citation>
    <scope>NUCLEOTIDE SEQUENCE [LARGE SCALE GENOMIC DNA]</scope>
    <source>
        <strain evidence="3">KCTC 42107</strain>
    </source>
</reference>
<evidence type="ECO:0000313" key="2">
    <source>
        <dbReference type="EMBL" id="MFD2601536.1"/>
    </source>
</evidence>
<evidence type="ECO:0000313" key="3">
    <source>
        <dbReference type="Proteomes" id="UP001597480"/>
    </source>
</evidence>
<comment type="caution">
    <text evidence="2">The sequence shown here is derived from an EMBL/GenBank/DDBJ whole genome shotgun (WGS) entry which is preliminary data.</text>
</comment>
<evidence type="ECO:0000256" key="1">
    <source>
        <dbReference type="SAM" id="Phobius"/>
    </source>
</evidence>
<feature type="transmembrane region" description="Helical" evidence="1">
    <location>
        <begin position="7"/>
        <end position="27"/>
    </location>
</feature>
<dbReference type="Proteomes" id="UP001597480">
    <property type="component" value="Unassembled WGS sequence"/>
</dbReference>
<keyword evidence="1" id="KW-0472">Membrane</keyword>
<dbReference type="EMBL" id="JBHUMD010000007">
    <property type="protein sequence ID" value="MFD2601536.1"/>
    <property type="molecule type" value="Genomic_DNA"/>
</dbReference>
<sequence length="162" mass="18230">MNFSRIALNGFLIFVGIALFFLLMEMVGLSNQIYLRLVNFIFVIWGVNKTIKSNYHEHIYGYFTNLTSGIFTAIISLVLGIFSFIAYIEYKGASHGGANEYLQNYAAAYIFGGGEPSLYQFVSALTIEGLAASIIVSFALMQYWKDKVEKINKVDDLAHNQH</sequence>
<name>A0ABW5NR49_9FLAO</name>
<dbReference type="RefSeq" id="WP_379820106.1">
    <property type="nucleotide sequence ID" value="NZ_JBHUMD010000007.1"/>
</dbReference>
<organism evidence="2 3">
    <name type="scientific">Flavobacterium suzhouense</name>
    <dbReference type="NCBI Taxonomy" id="1529638"/>
    <lineage>
        <taxon>Bacteria</taxon>
        <taxon>Pseudomonadati</taxon>
        <taxon>Bacteroidota</taxon>
        <taxon>Flavobacteriia</taxon>
        <taxon>Flavobacteriales</taxon>
        <taxon>Flavobacteriaceae</taxon>
        <taxon>Flavobacterium</taxon>
    </lineage>
</organism>
<protein>
    <recommendedName>
        <fullName evidence="4">DUF4199 domain-containing protein</fullName>
    </recommendedName>
</protein>
<evidence type="ECO:0008006" key="4">
    <source>
        <dbReference type="Google" id="ProtNLM"/>
    </source>
</evidence>
<proteinExistence type="predicted"/>